<dbReference type="Proteomes" id="UP001596058">
    <property type="component" value="Unassembled WGS sequence"/>
</dbReference>
<reference evidence="3" key="1">
    <citation type="journal article" date="2019" name="Int. J. Syst. Evol. Microbiol.">
        <title>The Global Catalogue of Microorganisms (GCM) 10K type strain sequencing project: providing services to taxonomists for standard genome sequencing and annotation.</title>
        <authorList>
            <consortium name="The Broad Institute Genomics Platform"/>
            <consortium name="The Broad Institute Genome Sequencing Center for Infectious Disease"/>
            <person name="Wu L."/>
            <person name="Ma J."/>
        </authorList>
    </citation>
    <scope>NUCLEOTIDE SEQUENCE [LARGE SCALE GENOMIC DNA]</scope>
    <source>
        <strain evidence="3">CCUG 53903</strain>
    </source>
</reference>
<dbReference type="EMBL" id="JBHSPA010000056">
    <property type="protein sequence ID" value="MFC5830695.1"/>
    <property type="molecule type" value="Genomic_DNA"/>
</dbReference>
<evidence type="ECO:0000259" key="1">
    <source>
        <dbReference type="Pfam" id="PF17940"/>
    </source>
</evidence>
<evidence type="ECO:0000313" key="2">
    <source>
        <dbReference type="EMBL" id="MFC5830695.1"/>
    </source>
</evidence>
<accession>A0ABW1D172</accession>
<sequence length="102" mass="10770">MPAQIVSAAAAMLAGLLENLARPGRPRMLACQELRTEAARKPWLAASIDSIAAADFTDFEHAQHIAGLPVTPQRSAAITLALHGAIPQLLAGGPRHPVHRRA</sequence>
<name>A0ABW1D172_9ACTN</name>
<proteinExistence type="predicted"/>
<gene>
    <name evidence="2" type="ORF">ACFPZ3_43175</name>
</gene>
<dbReference type="Pfam" id="PF17940">
    <property type="entry name" value="TetR_C_31"/>
    <property type="match status" value="1"/>
</dbReference>
<dbReference type="InterPro" id="IPR041583">
    <property type="entry name" value="TetR_C_31"/>
</dbReference>
<dbReference type="RefSeq" id="WP_379520191.1">
    <property type="nucleotide sequence ID" value="NZ_JBHSPA010000056.1"/>
</dbReference>
<keyword evidence="3" id="KW-1185">Reference proteome</keyword>
<comment type="caution">
    <text evidence="2">The sequence shown here is derived from an EMBL/GenBank/DDBJ whole genome shotgun (WGS) entry which is preliminary data.</text>
</comment>
<organism evidence="2 3">
    <name type="scientific">Nonomuraea insulae</name>
    <dbReference type="NCBI Taxonomy" id="1616787"/>
    <lineage>
        <taxon>Bacteria</taxon>
        <taxon>Bacillati</taxon>
        <taxon>Actinomycetota</taxon>
        <taxon>Actinomycetes</taxon>
        <taxon>Streptosporangiales</taxon>
        <taxon>Streptosporangiaceae</taxon>
        <taxon>Nonomuraea</taxon>
    </lineage>
</organism>
<evidence type="ECO:0000313" key="3">
    <source>
        <dbReference type="Proteomes" id="UP001596058"/>
    </source>
</evidence>
<feature type="domain" description="Tetracyclin repressor-like C-terminal group 31" evidence="1">
    <location>
        <begin position="8"/>
        <end position="97"/>
    </location>
</feature>
<dbReference type="Gene3D" id="1.10.357.10">
    <property type="entry name" value="Tetracycline Repressor, domain 2"/>
    <property type="match status" value="1"/>
</dbReference>
<protein>
    <recommendedName>
        <fullName evidence="1">Tetracyclin repressor-like C-terminal group 31 domain-containing protein</fullName>
    </recommendedName>
</protein>